<sequence length="148" mass="16780">MLVVTLFLIFTFIILGNSSERKTEVFDCLKSCLGIADNEFDDDQPTPDYILELEEKRKPALLKSTTEEIAWKIHNLNTIVCNTLPKLAASCKDEEYTEDTVENYCSELKTAFECMNPIVVDECGEESSNVWKSIFGYLSLKSFLRAAS</sequence>
<evidence type="ECO:0000256" key="1">
    <source>
        <dbReference type="SAM" id="SignalP"/>
    </source>
</evidence>
<dbReference type="AlphaFoldDB" id="A0A915D556"/>
<name>A0A915D556_9BILA</name>
<feature type="signal peptide" evidence="1">
    <location>
        <begin position="1"/>
        <end position="18"/>
    </location>
</feature>
<evidence type="ECO:0000313" key="2">
    <source>
        <dbReference type="Proteomes" id="UP000887574"/>
    </source>
</evidence>
<reference evidence="3" key="1">
    <citation type="submission" date="2022-11" db="UniProtKB">
        <authorList>
            <consortium name="WormBaseParasite"/>
        </authorList>
    </citation>
    <scope>IDENTIFICATION</scope>
</reference>
<organism evidence="2 3">
    <name type="scientific">Ditylenchus dipsaci</name>
    <dbReference type="NCBI Taxonomy" id="166011"/>
    <lineage>
        <taxon>Eukaryota</taxon>
        <taxon>Metazoa</taxon>
        <taxon>Ecdysozoa</taxon>
        <taxon>Nematoda</taxon>
        <taxon>Chromadorea</taxon>
        <taxon>Rhabditida</taxon>
        <taxon>Tylenchina</taxon>
        <taxon>Tylenchomorpha</taxon>
        <taxon>Sphaerularioidea</taxon>
        <taxon>Anguinidae</taxon>
        <taxon>Anguininae</taxon>
        <taxon>Ditylenchus</taxon>
    </lineage>
</organism>
<evidence type="ECO:0000313" key="3">
    <source>
        <dbReference type="WBParaSite" id="jg155"/>
    </source>
</evidence>
<keyword evidence="2" id="KW-1185">Reference proteome</keyword>
<proteinExistence type="predicted"/>
<protein>
    <submittedName>
        <fullName evidence="3">Uncharacterized protein</fullName>
    </submittedName>
</protein>
<accession>A0A915D556</accession>
<keyword evidence="1" id="KW-0732">Signal</keyword>
<dbReference type="Proteomes" id="UP000887574">
    <property type="component" value="Unplaced"/>
</dbReference>
<feature type="chain" id="PRO_5037757302" evidence="1">
    <location>
        <begin position="19"/>
        <end position="148"/>
    </location>
</feature>
<dbReference type="WBParaSite" id="jg155">
    <property type="protein sequence ID" value="jg155"/>
    <property type="gene ID" value="jg155"/>
</dbReference>